<proteinExistence type="predicted"/>
<gene>
    <name evidence="2" type="ORF">HMPREF2531_03226</name>
</gene>
<comment type="caution">
    <text evidence="2">The sequence shown here is derived from an EMBL/GenBank/DDBJ whole genome shotgun (WGS) entry which is preliminary data.</text>
</comment>
<evidence type="ECO:0000313" key="2">
    <source>
        <dbReference type="EMBL" id="KXT46040.1"/>
    </source>
</evidence>
<organism evidence="2">
    <name type="scientific">Bacteroides intestinalis</name>
    <dbReference type="NCBI Taxonomy" id="329854"/>
    <lineage>
        <taxon>Bacteria</taxon>
        <taxon>Pseudomonadati</taxon>
        <taxon>Bacteroidota</taxon>
        <taxon>Bacteroidia</taxon>
        <taxon>Bacteroidales</taxon>
        <taxon>Bacteroidaceae</taxon>
        <taxon>Bacteroides</taxon>
    </lineage>
</organism>
<evidence type="ECO:0008006" key="4">
    <source>
        <dbReference type="Google" id="ProtNLM"/>
    </source>
</evidence>
<sequence length="471" mass="52416">MKNLVRVIIYMCLFAFLFARCDNEKMESIPEHPVEITFAGNENVFAQTRSYYPIGKDGNGPLYGTIYIRQIEAKKIDTNGKVTEGTISWGHYKVASGTGDQLETTGDIEPLKWNDSQTNYFFQALSVPINANGDPAGVEFTHKDPNNEIGNGKVTFGGYKTGLEYFVGATVGPQQLSPHGPKVVITLQRQVAKVIFGGIHHIDINGKKEEYITDSCDIIFPNLPANATFHMGHFREQQKEYDGVLKDNHDWITLNYEDSQKGIVVKNWYKKTGSIQIAEDILQAIYVPPFIFWDNTENNRPENQSGFFVIKRKSANGIKTYTGNINNNNNRIQLFAGESIRLNVTLKDGPATGGGDGSIITEWSTAGEADVPHHPIPGIYTKEEAEKLLEALQSKTPNKIPIPEAFYKMEDGKKVIRLFINIDWSNLTETLTLPDNIVLDGQGYNVKLGANGSIEGNLKDIYISGKSISNI</sequence>
<feature type="chain" id="PRO_5007487104" description="Fimbrillin family protein" evidence="1">
    <location>
        <begin position="20"/>
        <end position="471"/>
    </location>
</feature>
<name>A0A139L3N0_9BACE</name>
<dbReference type="EMBL" id="LTDF01000129">
    <property type="protein sequence ID" value="KXT46040.1"/>
    <property type="molecule type" value="Genomic_DNA"/>
</dbReference>
<dbReference type="AlphaFoldDB" id="A0A139L3N0"/>
<dbReference type="PATRIC" id="fig|329854.7.peg.3295"/>
<reference evidence="2 3" key="1">
    <citation type="submission" date="2016-02" db="EMBL/GenBank/DDBJ databases">
        <authorList>
            <person name="Wen L."/>
            <person name="He K."/>
            <person name="Yang H."/>
        </authorList>
    </citation>
    <scope>NUCLEOTIDE SEQUENCE [LARGE SCALE GENOMIC DNA]</scope>
    <source>
        <strain evidence="2 3">KLE1704</strain>
    </source>
</reference>
<keyword evidence="1" id="KW-0732">Signal</keyword>
<dbReference type="RefSeq" id="WP_156482068.1">
    <property type="nucleotide sequence ID" value="NZ_KQ968722.1"/>
</dbReference>
<feature type="signal peptide" evidence="1">
    <location>
        <begin position="1"/>
        <end position="19"/>
    </location>
</feature>
<protein>
    <recommendedName>
        <fullName evidence="4">Fimbrillin family protein</fullName>
    </recommendedName>
</protein>
<accession>A0A139L3N0</accession>
<evidence type="ECO:0000256" key="1">
    <source>
        <dbReference type="SAM" id="SignalP"/>
    </source>
</evidence>
<dbReference type="Proteomes" id="UP000070319">
    <property type="component" value="Unassembled WGS sequence"/>
</dbReference>
<evidence type="ECO:0000313" key="3">
    <source>
        <dbReference type="Proteomes" id="UP000070319"/>
    </source>
</evidence>